<protein>
    <recommendedName>
        <fullName evidence="1">HTH rpiR-type domain-containing protein</fullName>
    </recommendedName>
</protein>
<dbReference type="PANTHER" id="PTHR30514">
    <property type="entry name" value="GLUCOKINASE"/>
    <property type="match status" value="1"/>
</dbReference>
<dbReference type="PROSITE" id="PS51071">
    <property type="entry name" value="HTH_RPIR"/>
    <property type="match status" value="1"/>
</dbReference>
<dbReference type="InterPro" id="IPR009057">
    <property type="entry name" value="Homeodomain-like_sf"/>
</dbReference>
<reference evidence="2 3" key="1">
    <citation type="journal article" date="2016" name="Genome Announc.">
        <title>Complete Genome Sequences of Aerococcus christensenii CCUG 28831T, Aerococcus sanguinicola CCUG 43001T, Aerococcus urinae CCUG 36881T, Aerococcus urinaeequi CCUG 28094T, Aerococcus urinaehominis CCUG 42038 BT, and Aerococcus viridans CCUG 4311T.</title>
        <authorList>
            <person name="Carkaci D."/>
            <person name="Dargis R."/>
            <person name="Nielsen X.C."/>
            <person name="Skovgaard O."/>
            <person name="Fuursted K."/>
            <person name="Christensen J.J."/>
        </authorList>
    </citation>
    <scope>NUCLEOTIDE SEQUENCE [LARGE SCALE GENOMIC DNA]</scope>
    <source>
        <strain evidence="2 3">CCUG28094</strain>
    </source>
</reference>
<reference evidence="3" key="2">
    <citation type="submission" date="2016-01" db="EMBL/GenBank/DDBJ databases">
        <title>Six Aerococcus type strain genome sequencing and assembly using PacBio and Illumina Hiseq.</title>
        <authorList>
            <person name="Carkaci D."/>
            <person name="Dargis R."/>
            <person name="Nielsen X.C."/>
            <person name="Skovgaard O."/>
            <person name="Fuursted K."/>
            <person name="Christensen J.J."/>
        </authorList>
    </citation>
    <scope>NUCLEOTIDE SEQUENCE [LARGE SCALE GENOMIC DNA]</scope>
    <source>
        <strain evidence="3">CCUG28094</strain>
    </source>
</reference>
<dbReference type="InterPro" id="IPR000281">
    <property type="entry name" value="HTH_RpiR"/>
</dbReference>
<dbReference type="GO" id="GO:1901135">
    <property type="term" value="P:carbohydrate derivative metabolic process"/>
    <property type="evidence" value="ECO:0007669"/>
    <property type="project" value="InterPro"/>
</dbReference>
<dbReference type="Pfam" id="PF01418">
    <property type="entry name" value="HTH_6"/>
    <property type="match status" value="1"/>
</dbReference>
<accession>A0AAC9A7I6</accession>
<dbReference type="EMBL" id="CP014162">
    <property type="protein sequence ID" value="AMB98090.1"/>
    <property type="molecule type" value="Genomic_DNA"/>
</dbReference>
<name>A0AAC9A7I6_9LACT</name>
<dbReference type="SUPFAM" id="SSF46689">
    <property type="entry name" value="Homeodomain-like"/>
    <property type="match status" value="1"/>
</dbReference>
<dbReference type="KEGG" id="aui:APT62_06495"/>
<dbReference type="GO" id="GO:0003700">
    <property type="term" value="F:DNA-binding transcription factor activity"/>
    <property type="evidence" value="ECO:0007669"/>
    <property type="project" value="InterPro"/>
</dbReference>
<evidence type="ECO:0000313" key="3">
    <source>
        <dbReference type="Proteomes" id="UP000067698"/>
    </source>
</evidence>
<dbReference type="Proteomes" id="UP000067698">
    <property type="component" value="Chromosome"/>
</dbReference>
<dbReference type="RefSeq" id="WP_026465361.1">
    <property type="nucleotide sequence ID" value="NZ_CP013988.1"/>
</dbReference>
<dbReference type="AlphaFoldDB" id="A0AAC9A7I6"/>
<evidence type="ECO:0000259" key="1">
    <source>
        <dbReference type="PROSITE" id="PS51071"/>
    </source>
</evidence>
<proteinExistence type="predicted"/>
<dbReference type="GO" id="GO:0003677">
    <property type="term" value="F:DNA binding"/>
    <property type="evidence" value="ECO:0007669"/>
    <property type="project" value="InterPro"/>
</dbReference>
<gene>
    <name evidence="2" type="ORF">AWM74_07535</name>
</gene>
<sequence length="252" mass="28557">MTIIDNIHLHQKDFSNSEAKVATYILDNPQHIETFTITKLANRADTSTSAVLRFCQTLGYNGYKDFRFEFIHYLKGNRQLEPQDAHSFIDRYINEFSNTLIDFKSIDETELNKLVEALLNHEMNYIFGMHLSSIPARALSLGLLDLGIMSMFSDNFVTGGHYVNTLSENATLIFFSITGNNTNATAFLEAIPSASLENTFLITLNPRSELKRFFNHTIVLPGRTTSAKSIVDLQSLPTVFVEILLNLIHEKQ</sequence>
<dbReference type="Gene3D" id="3.40.50.10490">
    <property type="entry name" value="Glucose-6-phosphate isomerase like protein, domain 1"/>
    <property type="match status" value="1"/>
</dbReference>
<dbReference type="InterPro" id="IPR047640">
    <property type="entry name" value="RpiR-like"/>
</dbReference>
<dbReference type="PANTHER" id="PTHR30514:SF1">
    <property type="entry name" value="HTH-TYPE TRANSCRIPTIONAL REGULATOR HEXR-RELATED"/>
    <property type="match status" value="1"/>
</dbReference>
<dbReference type="Gene3D" id="1.10.10.10">
    <property type="entry name" value="Winged helix-like DNA-binding domain superfamily/Winged helix DNA-binding domain"/>
    <property type="match status" value="1"/>
</dbReference>
<dbReference type="InterPro" id="IPR046348">
    <property type="entry name" value="SIS_dom_sf"/>
</dbReference>
<dbReference type="GeneID" id="92867409"/>
<feature type="domain" description="HTH rpiR-type" evidence="1">
    <location>
        <begin position="1"/>
        <end position="77"/>
    </location>
</feature>
<dbReference type="GO" id="GO:0097367">
    <property type="term" value="F:carbohydrate derivative binding"/>
    <property type="evidence" value="ECO:0007669"/>
    <property type="project" value="InterPro"/>
</dbReference>
<evidence type="ECO:0000313" key="2">
    <source>
        <dbReference type="EMBL" id="AMB98090.1"/>
    </source>
</evidence>
<dbReference type="InterPro" id="IPR036388">
    <property type="entry name" value="WH-like_DNA-bd_sf"/>
</dbReference>
<dbReference type="SUPFAM" id="SSF53697">
    <property type="entry name" value="SIS domain"/>
    <property type="match status" value="1"/>
</dbReference>
<organism evidence="2 3">
    <name type="scientific">Aerococcus urinaeequi</name>
    <dbReference type="NCBI Taxonomy" id="51665"/>
    <lineage>
        <taxon>Bacteria</taxon>
        <taxon>Bacillati</taxon>
        <taxon>Bacillota</taxon>
        <taxon>Bacilli</taxon>
        <taxon>Lactobacillales</taxon>
        <taxon>Aerococcaceae</taxon>
        <taxon>Aerococcus</taxon>
    </lineage>
</organism>